<sequence>MPVPRAWAGHRTYGGRALLAPRTLEALARLVTSGEPVRAVGSRHSFNDLVDSDGALVTLTHLEREPVLAVAPDGAATVTVSAGTTYGRLGPWLHERGYALAALASLPHISVVGAVTTATHGSGDAIRTLAGAVVGLELLTAQGDVRALHRGDPDFAGAVVALGGLGLVLTVTLAVEPTYEVAQTVRDDVALDGVLAHLDAVFAGATSVSVFTRWDGRAAVWRKQRTDADPGAAARDLGDRTSLDDLSGLGGRDADGPRHPLPDGDPVACTPQLGEPGPWFARLPHFRLEFTPSAGAELQSEYLLPREAAADAIRAAAPVLAEARDLVLVSELRSMAADDLWLSGAYGRDTVGLHTTWRQDSRVPGVLPRLEEALAPYAPRPHWGKLFADPDPAGLAAHYPRWADQVDLFLRYDPDGVFAGPLLRRVGLRA</sequence>
<dbReference type="Gene3D" id="3.30.43.10">
    <property type="entry name" value="Uridine Diphospho-n-acetylenolpyruvylglucosamine Reductase, domain 2"/>
    <property type="match status" value="1"/>
</dbReference>
<dbReference type="SUPFAM" id="SSF56176">
    <property type="entry name" value="FAD-binding/transporter-associated domain-like"/>
    <property type="match status" value="1"/>
</dbReference>
<dbReference type="GO" id="GO:0071949">
    <property type="term" value="F:FAD binding"/>
    <property type="evidence" value="ECO:0007669"/>
    <property type="project" value="InterPro"/>
</dbReference>
<feature type="compositionally biased region" description="Basic and acidic residues" evidence="2">
    <location>
        <begin position="252"/>
        <end position="262"/>
    </location>
</feature>
<dbReference type="InterPro" id="IPR007173">
    <property type="entry name" value="ALO_C"/>
</dbReference>
<keyword evidence="5" id="KW-1185">Reference proteome</keyword>
<accession>A0A5C5BD21</accession>
<protein>
    <submittedName>
        <fullName evidence="4">FAD-binding protein</fullName>
    </submittedName>
</protein>
<evidence type="ECO:0000256" key="1">
    <source>
        <dbReference type="ARBA" id="ARBA00023002"/>
    </source>
</evidence>
<dbReference type="OrthoDB" id="9800184at2"/>
<evidence type="ECO:0000259" key="3">
    <source>
        <dbReference type="PROSITE" id="PS51387"/>
    </source>
</evidence>
<evidence type="ECO:0000313" key="4">
    <source>
        <dbReference type="EMBL" id="TNU75826.1"/>
    </source>
</evidence>
<comment type="caution">
    <text evidence="4">The sequence shown here is derived from an EMBL/GenBank/DDBJ whole genome shotgun (WGS) entry which is preliminary data.</text>
</comment>
<dbReference type="PANTHER" id="PTHR43762:SF1">
    <property type="entry name" value="D-ARABINONO-1,4-LACTONE OXIDASE"/>
    <property type="match status" value="1"/>
</dbReference>
<organism evidence="4 5">
    <name type="scientific">Miniimonas arenae</name>
    <dbReference type="NCBI Taxonomy" id="676201"/>
    <lineage>
        <taxon>Bacteria</taxon>
        <taxon>Bacillati</taxon>
        <taxon>Actinomycetota</taxon>
        <taxon>Actinomycetes</taxon>
        <taxon>Micrococcales</taxon>
        <taxon>Beutenbergiaceae</taxon>
        <taxon>Miniimonas</taxon>
    </lineage>
</organism>
<dbReference type="InterPro" id="IPR016166">
    <property type="entry name" value="FAD-bd_PCMH"/>
</dbReference>
<evidence type="ECO:0000313" key="5">
    <source>
        <dbReference type="Proteomes" id="UP000313849"/>
    </source>
</evidence>
<dbReference type="Pfam" id="PF01565">
    <property type="entry name" value="FAD_binding_4"/>
    <property type="match status" value="1"/>
</dbReference>
<dbReference type="GO" id="GO:0080049">
    <property type="term" value="F:L-gulono-1,4-lactone dehydrogenase activity"/>
    <property type="evidence" value="ECO:0007669"/>
    <property type="project" value="TreeGrafter"/>
</dbReference>
<dbReference type="Gene3D" id="3.30.70.2530">
    <property type="match status" value="1"/>
</dbReference>
<dbReference type="InterPro" id="IPR016171">
    <property type="entry name" value="Vanillyl_alc_oxidase_C-sub2"/>
</dbReference>
<dbReference type="Gene3D" id="3.30.70.2520">
    <property type="match status" value="1"/>
</dbReference>
<dbReference type="Proteomes" id="UP000313849">
    <property type="component" value="Unassembled WGS sequence"/>
</dbReference>
<keyword evidence="1" id="KW-0560">Oxidoreductase</keyword>
<dbReference type="PANTHER" id="PTHR43762">
    <property type="entry name" value="L-GULONOLACTONE OXIDASE"/>
    <property type="match status" value="1"/>
</dbReference>
<feature type="domain" description="FAD-binding PCMH-type" evidence="3">
    <location>
        <begin position="11"/>
        <end position="178"/>
    </location>
</feature>
<dbReference type="Gene3D" id="3.30.465.10">
    <property type="match status" value="1"/>
</dbReference>
<gene>
    <name evidence="4" type="ORF">FH969_05635</name>
</gene>
<dbReference type="RefSeq" id="WP_108720222.1">
    <property type="nucleotide sequence ID" value="NZ_VENP01000015.1"/>
</dbReference>
<reference evidence="4 5" key="1">
    <citation type="submission" date="2019-06" db="EMBL/GenBank/DDBJ databases">
        <title>Draft genome sequence of Miniimonas arenae KCTC 19750T isolated from sea sand.</title>
        <authorList>
            <person name="Park S.-J."/>
        </authorList>
    </citation>
    <scope>NUCLEOTIDE SEQUENCE [LARGE SCALE GENOMIC DNA]</scope>
    <source>
        <strain evidence="4 5">KCTC 19750</strain>
    </source>
</reference>
<evidence type="ECO:0000256" key="2">
    <source>
        <dbReference type="SAM" id="MobiDB-lite"/>
    </source>
</evidence>
<dbReference type="InterPro" id="IPR036318">
    <property type="entry name" value="FAD-bd_PCMH-like_sf"/>
</dbReference>
<feature type="region of interest" description="Disordered" evidence="2">
    <location>
        <begin position="228"/>
        <end position="272"/>
    </location>
</feature>
<name>A0A5C5BD21_9MICO</name>
<dbReference type="InterPro" id="IPR016167">
    <property type="entry name" value="FAD-bd_PCMH_sub1"/>
</dbReference>
<dbReference type="GO" id="GO:0003885">
    <property type="term" value="F:D-arabinono-1,4-lactone oxidase activity"/>
    <property type="evidence" value="ECO:0007669"/>
    <property type="project" value="InterPro"/>
</dbReference>
<dbReference type="Pfam" id="PF04030">
    <property type="entry name" value="ALO"/>
    <property type="match status" value="1"/>
</dbReference>
<dbReference type="PROSITE" id="PS51387">
    <property type="entry name" value="FAD_PCMH"/>
    <property type="match status" value="1"/>
</dbReference>
<dbReference type="AlphaFoldDB" id="A0A5C5BD21"/>
<dbReference type="GO" id="GO:0016020">
    <property type="term" value="C:membrane"/>
    <property type="evidence" value="ECO:0007669"/>
    <property type="project" value="InterPro"/>
</dbReference>
<dbReference type="InterPro" id="IPR016169">
    <property type="entry name" value="FAD-bd_PCMH_sub2"/>
</dbReference>
<dbReference type="InterPro" id="IPR010031">
    <property type="entry name" value="FAD_lactone_oxidase-like"/>
</dbReference>
<dbReference type="EMBL" id="VENP01000015">
    <property type="protein sequence ID" value="TNU75826.1"/>
    <property type="molecule type" value="Genomic_DNA"/>
</dbReference>
<dbReference type="Gene3D" id="1.10.45.10">
    <property type="entry name" value="Vanillyl-alcohol Oxidase, Chain A, domain 4"/>
    <property type="match status" value="1"/>
</dbReference>
<dbReference type="InterPro" id="IPR006094">
    <property type="entry name" value="Oxid_FAD_bind_N"/>
</dbReference>
<proteinExistence type="predicted"/>